<dbReference type="InterPro" id="IPR001119">
    <property type="entry name" value="SLH_dom"/>
</dbReference>
<evidence type="ECO:0000313" key="5">
    <source>
        <dbReference type="Proteomes" id="UP000252355"/>
    </source>
</evidence>
<reference evidence="4 5" key="1">
    <citation type="submission" date="2018-05" db="EMBL/GenBank/DDBJ databases">
        <title>A metagenomic window into the 2 km-deep terrestrial subsurface aquifer revealed taxonomically and functionally diverse microbial community comprising novel uncultured bacterial lineages.</title>
        <authorList>
            <person name="Kadnikov V.V."/>
            <person name="Mardanov A.V."/>
            <person name="Beletsky A.V."/>
            <person name="Banks D."/>
            <person name="Pimenov N.V."/>
            <person name="Frank Y.A."/>
            <person name="Karnachuk O.V."/>
            <person name="Ravin N.V."/>
        </authorList>
    </citation>
    <scope>NUCLEOTIDE SEQUENCE [LARGE SCALE GENOMIC DNA]</scope>
    <source>
        <strain evidence="4">BY5</strain>
    </source>
</reference>
<feature type="signal peptide" evidence="2">
    <location>
        <begin position="1"/>
        <end position="18"/>
    </location>
</feature>
<dbReference type="Pfam" id="PF00395">
    <property type="entry name" value="SLH"/>
    <property type="match status" value="1"/>
</dbReference>
<keyword evidence="1" id="KW-0175">Coiled coil</keyword>
<feature type="coiled-coil region" evidence="1">
    <location>
        <begin position="73"/>
        <end position="136"/>
    </location>
</feature>
<evidence type="ECO:0000313" key="4">
    <source>
        <dbReference type="EMBL" id="RCK78966.1"/>
    </source>
</evidence>
<name>A0A367ZLI8_9BACT</name>
<evidence type="ECO:0000256" key="2">
    <source>
        <dbReference type="SAM" id="SignalP"/>
    </source>
</evidence>
<organism evidence="4 5">
    <name type="scientific">Candidatus Ozemobacter sibiricus</name>
    <dbReference type="NCBI Taxonomy" id="2268124"/>
    <lineage>
        <taxon>Bacteria</taxon>
        <taxon>Candidatus Ozemobacteria</taxon>
        <taxon>Candidatus Ozemobacterales</taxon>
        <taxon>Candidatus Ozemobacteraceae</taxon>
        <taxon>Candidatus Ozemobacter</taxon>
    </lineage>
</organism>
<dbReference type="EMBL" id="QOQW01000017">
    <property type="protein sequence ID" value="RCK78966.1"/>
    <property type="molecule type" value="Genomic_DNA"/>
</dbReference>
<feature type="chain" id="PRO_5016901630" evidence="2">
    <location>
        <begin position="19"/>
        <end position="762"/>
    </location>
</feature>
<dbReference type="InterPro" id="IPR051465">
    <property type="entry name" value="Cell_Envelope_Struct_Comp"/>
</dbReference>
<dbReference type="Proteomes" id="UP000252355">
    <property type="component" value="Unassembled WGS sequence"/>
</dbReference>
<accession>A0A367ZLI8</accession>
<dbReference type="AlphaFoldDB" id="A0A367ZLI8"/>
<keyword evidence="2" id="KW-0732">Signal</keyword>
<feature type="domain" description="SLH" evidence="3">
    <location>
        <begin position="24"/>
        <end position="87"/>
    </location>
</feature>
<gene>
    <name evidence="4" type="ORF">OZSIB_0517</name>
</gene>
<proteinExistence type="predicted"/>
<protein>
    <submittedName>
        <fullName evidence="4">S-layer domain protein</fullName>
    </submittedName>
</protein>
<dbReference type="PANTHER" id="PTHR43308">
    <property type="entry name" value="OUTER MEMBRANE PROTEIN ALPHA-RELATED"/>
    <property type="match status" value="1"/>
</dbReference>
<sequence>MAMLLLCLMTLTVAPAHAQNGGGTAASFQDLPKDHWAYKDVDFLIRQGYMEGYPDGTFKGRKVTTRYDIALILARILRRMEDKKNAIDEATEAERAALGRLTKEFKDELGLLGVRVDTLERRMGEAESKIQNLQTSVPKVKVSGFYRGRGQFIIEPSTVTKDEAGYDATFTDPGLRTFYQQIYLRFTGKPLDEKVEVFYELLGYISGSTWNKLIYNDMGKNFGANPFDRIDDYVTKVQNDRYAQSNKMHFISNAKSMKVRVFAGESITGIDDPLNTLTEDTNVVYPYQGLELSGTDRDLTYQGAIYRTDLKFGSSDMHEMLAGRLLWKLPSKFSPDALTIGTTYAEKINSYKIRGDSNTVRGVDISYTTERAGKIQGTAQFLTSTDYHTDTRDGKQRNLGDEATKFDISIQNGGFTGTVKHYDMGKDFRAHMAPIWAYDIGGEDGSSDYPYNPVFKDNYKHEGFWGEKLTRFSANYDFGNKLLSIAKNLSMEASWLSKTWEVDPFAPQKTDGYSGRKFTYQLLSDFTDSTTLKWDFVQKFDALPDENGTIENTLELNLKLNDSVSTKGKIFVLTDHDEIDEKDGQRYKYNERVGYFEVNSNINPRVFAKGSVEHQVRWVNAPKENLRIDYIGEATYNFTPTTSLTGGIQHVDFEHRGEPGKSSLANAILAELKKNFTNKFRGRAFYTRGVIDFKDGLTDTVDRENIYGELIYDISKDASIKFKFGYDYPDDWRWDISSYDNGRDKKDIATQKMLIFEAKTNF</sequence>
<dbReference type="PROSITE" id="PS51272">
    <property type="entry name" value="SLH"/>
    <property type="match status" value="1"/>
</dbReference>
<dbReference type="PANTHER" id="PTHR43308:SF1">
    <property type="entry name" value="OUTER MEMBRANE PROTEIN ALPHA"/>
    <property type="match status" value="1"/>
</dbReference>
<evidence type="ECO:0000256" key="1">
    <source>
        <dbReference type="SAM" id="Coils"/>
    </source>
</evidence>
<evidence type="ECO:0000259" key="3">
    <source>
        <dbReference type="PROSITE" id="PS51272"/>
    </source>
</evidence>
<comment type="caution">
    <text evidence="4">The sequence shown here is derived from an EMBL/GenBank/DDBJ whole genome shotgun (WGS) entry which is preliminary data.</text>
</comment>